<dbReference type="Gene3D" id="1.10.1070.20">
    <property type="match status" value="1"/>
</dbReference>
<accession>A0A290HCC2</accession>
<feature type="domain" description="HipA N-terminal subdomain 1" evidence="5">
    <location>
        <begin position="2"/>
        <end position="96"/>
    </location>
</feature>
<protein>
    <submittedName>
        <fullName evidence="6">Serine/threonine-protein kinase HipA</fullName>
        <ecNumber evidence="6">2.7.11.1</ecNumber>
    </submittedName>
</protein>
<dbReference type="Pfam" id="PF07804">
    <property type="entry name" value="HipA_C"/>
    <property type="match status" value="1"/>
</dbReference>
<dbReference type="Proteomes" id="UP000217349">
    <property type="component" value="Chromosome"/>
</dbReference>
<evidence type="ECO:0000313" key="6">
    <source>
        <dbReference type="EMBL" id="ATB69075.1"/>
    </source>
</evidence>
<sequence>MNIFYNNKVIAKLTLSNNDDLDLLYTDEWKQQGFALSPFLPLHEAIDKRNVKKFILNLLPEGDGLEALSKLFHISKANPFALLHAIGNETSGALSFGTSGFIETSFREVSKEELRVRIKERKNTPITIWDGKVRLSLAGVQEKLPIAILNGKFGFAEGNLASTHILKFDTSNTHLVLNEFLSLHLAKKAGLVVTKAQINFFDHEPVLVVERFDRKILANGTEVQKLHVIDGCQLLSLAPSYKYERNFGSARDVQNIRQGASFRKLIQNETKMDIPVLFKKALLDWSLVNLCLGNSDAHGKNISFFVHKSTLTLAPFYDIVNVKLYDTYDQDLAMAIGDEFEIENVKPYDLATHCHTLNIKQQQLVLSFNTIATNIKKELENKNALTNIKEINAIFYEKYIHDVTIRMDHLQKVVEEFKRTNFSEYF</sequence>
<evidence type="ECO:0000256" key="3">
    <source>
        <dbReference type="ARBA" id="ARBA00022777"/>
    </source>
</evidence>
<feature type="domain" description="HipA-like C-terminal" evidence="4">
    <location>
        <begin position="135"/>
        <end position="371"/>
    </location>
</feature>
<evidence type="ECO:0000313" key="7">
    <source>
        <dbReference type="Proteomes" id="UP000217349"/>
    </source>
</evidence>
<reference evidence="7" key="1">
    <citation type="submission" date="2017-09" db="EMBL/GenBank/DDBJ databases">
        <title>The complete genome of Sulfurospirillum sp. JPD-1.</title>
        <authorList>
            <person name="Goris T."/>
        </authorList>
    </citation>
    <scope>NUCLEOTIDE SEQUENCE [LARGE SCALE GENOMIC DNA]</scope>
    <source>
        <strain evidence="7">JPD-1</strain>
    </source>
</reference>
<dbReference type="GO" id="GO:0005829">
    <property type="term" value="C:cytosol"/>
    <property type="evidence" value="ECO:0007669"/>
    <property type="project" value="TreeGrafter"/>
</dbReference>
<comment type="similarity">
    <text evidence="1">Belongs to the HipA Ser/Thr kinase family.</text>
</comment>
<keyword evidence="2 6" id="KW-0808">Transferase</keyword>
<dbReference type="InterPro" id="IPR012893">
    <property type="entry name" value="HipA-like_C"/>
</dbReference>
<dbReference type="Pfam" id="PF13657">
    <property type="entry name" value="Couple_hipA"/>
    <property type="match status" value="1"/>
</dbReference>
<dbReference type="EMBL" id="CP023275">
    <property type="protein sequence ID" value="ATB69075.1"/>
    <property type="molecule type" value="Genomic_DNA"/>
</dbReference>
<dbReference type="EC" id="2.7.11.1" evidence="6"/>
<gene>
    <name evidence="6" type="ORF">SJPD1_0963</name>
</gene>
<dbReference type="AlphaFoldDB" id="A0A290HCC2"/>
<name>A0A290HCC2_9BACT</name>
<evidence type="ECO:0000256" key="2">
    <source>
        <dbReference type="ARBA" id="ARBA00022679"/>
    </source>
</evidence>
<dbReference type="PANTHER" id="PTHR37419">
    <property type="entry name" value="SERINE/THREONINE-PROTEIN KINASE TOXIN HIPA"/>
    <property type="match status" value="1"/>
</dbReference>
<dbReference type="InterPro" id="IPR052028">
    <property type="entry name" value="HipA_Ser/Thr_kinase"/>
</dbReference>
<organism evidence="6 7">
    <name type="scientific">Sulfurospirillum diekertiae</name>
    <dbReference type="NCBI Taxonomy" id="1854492"/>
    <lineage>
        <taxon>Bacteria</taxon>
        <taxon>Pseudomonadati</taxon>
        <taxon>Campylobacterota</taxon>
        <taxon>Epsilonproteobacteria</taxon>
        <taxon>Campylobacterales</taxon>
        <taxon>Sulfurospirillaceae</taxon>
        <taxon>Sulfurospirillum</taxon>
    </lineage>
</organism>
<proteinExistence type="inferred from homology"/>
<evidence type="ECO:0000256" key="1">
    <source>
        <dbReference type="ARBA" id="ARBA00010164"/>
    </source>
</evidence>
<dbReference type="InterPro" id="IPR017508">
    <property type="entry name" value="HipA_N1"/>
</dbReference>
<dbReference type="KEGG" id="sulj:SJPD1_0963"/>
<dbReference type="NCBIfam" id="TIGR03071">
    <property type="entry name" value="couple_hipA"/>
    <property type="match status" value="1"/>
</dbReference>
<evidence type="ECO:0000259" key="5">
    <source>
        <dbReference type="Pfam" id="PF13657"/>
    </source>
</evidence>
<dbReference type="PANTHER" id="PTHR37419:SF1">
    <property type="entry name" value="SERINE_THREONINE-PROTEIN KINASE TOXIN HIPA"/>
    <property type="match status" value="1"/>
</dbReference>
<keyword evidence="3 6" id="KW-0418">Kinase</keyword>
<dbReference type="GO" id="GO:0004674">
    <property type="term" value="F:protein serine/threonine kinase activity"/>
    <property type="evidence" value="ECO:0007669"/>
    <property type="project" value="UniProtKB-EC"/>
</dbReference>
<evidence type="ECO:0000259" key="4">
    <source>
        <dbReference type="Pfam" id="PF07804"/>
    </source>
</evidence>